<feature type="chain" id="PRO_5042812758" evidence="3">
    <location>
        <begin position="17"/>
        <end position="236"/>
    </location>
</feature>
<dbReference type="EMBL" id="JAWHQM010000030">
    <property type="protein sequence ID" value="KAK5633115.1"/>
    <property type="molecule type" value="Genomic_DNA"/>
</dbReference>
<proteinExistence type="inferred from homology"/>
<name>A0AAN7UIJ8_9PEZI</name>
<dbReference type="InterPro" id="IPR002594">
    <property type="entry name" value="GH12"/>
</dbReference>
<evidence type="ECO:0000256" key="1">
    <source>
        <dbReference type="ARBA" id="ARBA00005519"/>
    </source>
</evidence>
<evidence type="ECO:0000256" key="3">
    <source>
        <dbReference type="SAM" id="SignalP"/>
    </source>
</evidence>
<comment type="similarity">
    <text evidence="1 2">Belongs to the glycosyl hydrolase 12 (cellulase H) family.</text>
</comment>
<dbReference type="GO" id="GO:0008810">
    <property type="term" value="F:cellulase activity"/>
    <property type="evidence" value="ECO:0007669"/>
    <property type="project" value="InterPro"/>
</dbReference>
<dbReference type="PANTHER" id="PTHR34002:SF10">
    <property type="entry name" value="PUTATIVE-RELATED"/>
    <property type="match status" value="1"/>
</dbReference>
<evidence type="ECO:0000313" key="4">
    <source>
        <dbReference type="EMBL" id="KAK5633115.1"/>
    </source>
</evidence>
<evidence type="ECO:0000313" key="5">
    <source>
        <dbReference type="Proteomes" id="UP001305414"/>
    </source>
</evidence>
<sequence>MKLTLAVSALVSLAGAQTLCDQYGYYSANGYYVNNNAWGKDAGSGSQCTYIDKALSPGIQWHTDWNWSGGQNNVKSYPYSGRTLSSKKLISQIGSMPTKAEWAYSGSNLRADVAYDIFTASDPNHDTSSGDYELMIWLAKKGDVQPIGSSTGTVNVAGRNWDLWVGYNGAMKVFSFVAPQEIATFESDVKPFFTHITNTQGFPASSQHLITFQFGTEPFTGNNARFNVWYWYGEVN</sequence>
<dbReference type="GO" id="GO:0000272">
    <property type="term" value="P:polysaccharide catabolic process"/>
    <property type="evidence" value="ECO:0007669"/>
    <property type="project" value="UniProtKB-KW"/>
</dbReference>
<dbReference type="AlphaFoldDB" id="A0AAN7UIJ8"/>
<protein>
    <submittedName>
        <fullName evidence="4">Uncharacterized protein</fullName>
    </submittedName>
</protein>
<dbReference type="SUPFAM" id="SSF49899">
    <property type="entry name" value="Concanavalin A-like lectins/glucanases"/>
    <property type="match status" value="1"/>
</dbReference>
<dbReference type="Gene3D" id="2.60.120.180">
    <property type="match status" value="1"/>
</dbReference>
<dbReference type="InterPro" id="IPR013319">
    <property type="entry name" value="GH11/12"/>
</dbReference>
<keyword evidence="2" id="KW-0326">Glycosidase</keyword>
<keyword evidence="2" id="KW-0624">Polysaccharide degradation</keyword>
<dbReference type="Proteomes" id="UP001305414">
    <property type="component" value="Unassembled WGS sequence"/>
</dbReference>
<reference evidence="4 5" key="1">
    <citation type="submission" date="2023-10" db="EMBL/GenBank/DDBJ databases">
        <title>Draft genome sequence of Xylaria bambusicola isolate GMP-LS, the root and basal stem rot pathogen of sugarcane in Indonesia.</title>
        <authorList>
            <person name="Selvaraj P."/>
            <person name="Muralishankar V."/>
            <person name="Muruganantham S."/>
            <person name="Sp S."/>
            <person name="Haryani S."/>
            <person name="Lau K.J.X."/>
            <person name="Naqvi N.I."/>
        </authorList>
    </citation>
    <scope>NUCLEOTIDE SEQUENCE [LARGE SCALE GENOMIC DNA]</scope>
    <source>
        <strain evidence="4">GMP-LS</strain>
    </source>
</reference>
<gene>
    <name evidence="4" type="ORF">RRF57_008829</name>
</gene>
<dbReference type="Pfam" id="PF01670">
    <property type="entry name" value="Glyco_hydro_12"/>
    <property type="match status" value="1"/>
</dbReference>
<keyword evidence="5" id="KW-1185">Reference proteome</keyword>
<evidence type="ECO:0000256" key="2">
    <source>
        <dbReference type="RuleBase" id="RU361163"/>
    </source>
</evidence>
<dbReference type="PANTHER" id="PTHR34002">
    <property type="entry name" value="BLR1656 PROTEIN"/>
    <property type="match status" value="1"/>
</dbReference>
<keyword evidence="2" id="KW-0378">Hydrolase</keyword>
<comment type="caution">
    <text evidence="4">The sequence shown here is derived from an EMBL/GenBank/DDBJ whole genome shotgun (WGS) entry which is preliminary data.</text>
</comment>
<organism evidence="4 5">
    <name type="scientific">Xylaria bambusicola</name>
    <dbReference type="NCBI Taxonomy" id="326684"/>
    <lineage>
        <taxon>Eukaryota</taxon>
        <taxon>Fungi</taxon>
        <taxon>Dikarya</taxon>
        <taxon>Ascomycota</taxon>
        <taxon>Pezizomycotina</taxon>
        <taxon>Sordariomycetes</taxon>
        <taxon>Xylariomycetidae</taxon>
        <taxon>Xylariales</taxon>
        <taxon>Xylariaceae</taxon>
        <taxon>Xylaria</taxon>
    </lineage>
</organism>
<keyword evidence="2" id="KW-0119">Carbohydrate metabolism</keyword>
<keyword evidence="3" id="KW-0732">Signal</keyword>
<accession>A0AAN7UIJ8</accession>
<dbReference type="InterPro" id="IPR013320">
    <property type="entry name" value="ConA-like_dom_sf"/>
</dbReference>
<feature type="signal peptide" evidence="3">
    <location>
        <begin position="1"/>
        <end position="16"/>
    </location>
</feature>